<evidence type="ECO:0000313" key="1">
    <source>
        <dbReference type="EMBL" id="UPM55528.1"/>
    </source>
</evidence>
<dbReference type="EMBL" id="CP096034">
    <property type="protein sequence ID" value="UPM55528.1"/>
    <property type="molecule type" value="Genomic_DNA"/>
</dbReference>
<proteinExistence type="predicted"/>
<sequence length="187" mass="22714">MCKEFDNLGHDRMFKNLLHLFLEEYLQCFYPDFYFKIDWNRHVRLLSEGTDLPKLNIKKNEPRYVDVLFEVYLIDEDKKILLHFESQSYAQKKFPRRVYEYNCLVRSNHPDCSVYSFAICFKSYPCTGVRNRYEYNAVDGLEKNVFTFNEVHLKNFYWRDSSINHHSIIWALAPLMNRDNSEDDYEI</sequence>
<evidence type="ECO:0000313" key="2">
    <source>
        <dbReference type="Proteomes" id="UP000830639"/>
    </source>
</evidence>
<accession>A0ABY4JNV4</accession>
<dbReference type="RefSeq" id="WP_248268538.1">
    <property type="nucleotide sequence ID" value="NZ_CP096034.1"/>
</dbReference>
<gene>
    <name evidence="1" type="ORF">MY490_06745</name>
</gene>
<keyword evidence="2" id="KW-1185">Reference proteome</keyword>
<name>A0ABY4JNV4_9BACI</name>
<dbReference type="Proteomes" id="UP000830639">
    <property type="component" value="Chromosome"/>
</dbReference>
<protein>
    <submittedName>
        <fullName evidence="1">Uncharacterized protein</fullName>
    </submittedName>
</protein>
<reference evidence="1 2" key="1">
    <citation type="submission" date="2022-04" db="EMBL/GenBank/DDBJ databases">
        <title>Mechanism of arsenic methylation and mitigation arsenic toxicity by Bacillus sp. LH14 from an Arsenic-Contaminated Paddy Soil.</title>
        <authorList>
            <person name="Wang D."/>
        </authorList>
    </citation>
    <scope>NUCLEOTIDE SEQUENCE [LARGE SCALE GENOMIC DNA]</scope>
    <source>
        <strain evidence="1 2">LH14</strain>
    </source>
</reference>
<organism evidence="1 2">
    <name type="scientific">Gottfriedia acidiceleris</name>
    <dbReference type="NCBI Taxonomy" id="371036"/>
    <lineage>
        <taxon>Bacteria</taxon>
        <taxon>Bacillati</taxon>
        <taxon>Bacillota</taxon>
        <taxon>Bacilli</taxon>
        <taxon>Bacillales</taxon>
        <taxon>Bacillaceae</taxon>
        <taxon>Gottfriedia</taxon>
    </lineage>
</organism>